<protein>
    <submittedName>
        <fullName evidence="1">Uncharacterized protein</fullName>
    </submittedName>
</protein>
<organism evidence="1 2">
    <name type="scientific">Smallanthus sonchifolius</name>
    <dbReference type="NCBI Taxonomy" id="185202"/>
    <lineage>
        <taxon>Eukaryota</taxon>
        <taxon>Viridiplantae</taxon>
        <taxon>Streptophyta</taxon>
        <taxon>Embryophyta</taxon>
        <taxon>Tracheophyta</taxon>
        <taxon>Spermatophyta</taxon>
        <taxon>Magnoliopsida</taxon>
        <taxon>eudicotyledons</taxon>
        <taxon>Gunneridae</taxon>
        <taxon>Pentapetalae</taxon>
        <taxon>asterids</taxon>
        <taxon>campanulids</taxon>
        <taxon>Asterales</taxon>
        <taxon>Asteraceae</taxon>
        <taxon>Asteroideae</taxon>
        <taxon>Heliantheae alliance</taxon>
        <taxon>Millerieae</taxon>
        <taxon>Smallanthus</taxon>
    </lineage>
</organism>
<name>A0ACB9IDD6_9ASTR</name>
<reference evidence="2" key="1">
    <citation type="journal article" date="2022" name="Mol. Ecol. Resour.">
        <title>The genomes of chicory, endive, great burdock and yacon provide insights into Asteraceae palaeo-polyploidization history and plant inulin production.</title>
        <authorList>
            <person name="Fan W."/>
            <person name="Wang S."/>
            <person name="Wang H."/>
            <person name="Wang A."/>
            <person name="Jiang F."/>
            <person name="Liu H."/>
            <person name="Zhao H."/>
            <person name="Xu D."/>
            <person name="Zhang Y."/>
        </authorList>
    </citation>
    <scope>NUCLEOTIDE SEQUENCE [LARGE SCALE GENOMIC DNA]</scope>
    <source>
        <strain evidence="2">cv. Yunnan</strain>
    </source>
</reference>
<proteinExistence type="predicted"/>
<gene>
    <name evidence="1" type="ORF">L1987_27749</name>
</gene>
<comment type="caution">
    <text evidence="1">The sequence shown here is derived from an EMBL/GenBank/DDBJ whole genome shotgun (WGS) entry which is preliminary data.</text>
</comment>
<keyword evidence="2" id="KW-1185">Reference proteome</keyword>
<evidence type="ECO:0000313" key="1">
    <source>
        <dbReference type="EMBL" id="KAI3805400.1"/>
    </source>
</evidence>
<accession>A0ACB9IDD6</accession>
<reference evidence="1 2" key="2">
    <citation type="journal article" date="2022" name="Mol. Ecol. Resour.">
        <title>The genomes of chicory, endive, great burdock and yacon provide insights into Asteraceae paleo-polyploidization history and plant inulin production.</title>
        <authorList>
            <person name="Fan W."/>
            <person name="Wang S."/>
            <person name="Wang H."/>
            <person name="Wang A."/>
            <person name="Jiang F."/>
            <person name="Liu H."/>
            <person name="Zhao H."/>
            <person name="Xu D."/>
            <person name="Zhang Y."/>
        </authorList>
    </citation>
    <scope>NUCLEOTIDE SEQUENCE [LARGE SCALE GENOMIC DNA]</scope>
    <source>
        <strain evidence="2">cv. Yunnan</strain>
        <tissue evidence="1">Leaves</tissue>
    </source>
</reference>
<dbReference type="Proteomes" id="UP001056120">
    <property type="component" value="Linkage Group LG09"/>
</dbReference>
<evidence type="ECO:0000313" key="2">
    <source>
        <dbReference type="Proteomes" id="UP001056120"/>
    </source>
</evidence>
<sequence length="78" mass="8849">MGRESRRDSCNRASSVDVTSTANTRDMIGEIENQSTHLLAPSHFNPPPNTNKIVIKIQFDQKPNPSFYKLVNRHLIVD</sequence>
<dbReference type="EMBL" id="CM042026">
    <property type="protein sequence ID" value="KAI3805400.1"/>
    <property type="molecule type" value="Genomic_DNA"/>
</dbReference>